<keyword evidence="1" id="KW-1133">Transmembrane helix</keyword>
<dbReference type="AlphaFoldDB" id="A0AAU7KM03"/>
<accession>A0AAU7KM03</accession>
<proteinExistence type="predicted"/>
<feature type="transmembrane region" description="Helical" evidence="1">
    <location>
        <begin position="31"/>
        <end position="53"/>
    </location>
</feature>
<name>A0AAU7KM03_9GAMM</name>
<sequence>MSPSRLLLLGPIALLLPGGFTLLGGRSLHAALVFLAWLSPLVASALGLMSLVVARLAESFNLVTHGLVLSMHLALWRPQR</sequence>
<evidence type="ECO:0000256" key="1">
    <source>
        <dbReference type="SAM" id="Phobius"/>
    </source>
</evidence>
<dbReference type="RefSeq" id="WP_287164978.1">
    <property type="nucleotide sequence ID" value="NZ_CP098827.1"/>
</dbReference>
<evidence type="ECO:0000313" key="2">
    <source>
        <dbReference type="EMBL" id="XBO72722.1"/>
    </source>
</evidence>
<organism evidence="2">
    <name type="scientific">Halomonas sp. RT37</name>
    <dbReference type="NCBI Taxonomy" id="2950872"/>
    <lineage>
        <taxon>Bacteria</taxon>
        <taxon>Pseudomonadati</taxon>
        <taxon>Pseudomonadota</taxon>
        <taxon>Gammaproteobacteria</taxon>
        <taxon>Oceanospirillales</taxon>
        <taxon>Halomonadaceae</taxon>
        <taxon>Halomonas</taxon>
    </lineage>
</organism>
<reference evidence="2" key="1">
    <citation type="submission" date="2022-06" db="EMBL/GenBank/DDBJ databases">
        <title>A novel DMS-producing enzyme.</title>
        <authorList>
            <person name="Zhang Y."/>
        </authorList>
    </citation>
    <scope>NUCLEOTIDE SEQUENCE</scope>
    <source>
        <strain evidence="2">RT37</strain>
    </source>
</reference>
<gene>
    <name evidence="2" type="ORF">NFG58_08480</name>
</gene>
<keyword evidence="1" id="KW-0472">Membrane</keyword>
<protein>
    <submittedName>
        <fullName evidence="2">Uncharacterized protein</fullName>
    </submittedName>
</protein>
<keyword evidence="1" id="KW-0812">Transmembrane</keyword>
<dbReference type="EMBL" id="CP098827">
    <property type="protein sequence ID" value="XBO72722.1"/>
    <property type="molecule type" value="Genomic_DNA"/>
</dbReference>